<evidence type="ECO:0000313" key="3">
    <source>
        <dbReference type="EMBL" id="TWT42480.1"/>
    </source>
</evidence>
<dbReference type="CDD" id="cd00060">
    <property type="entry name" value="FHA"/>
    <property type="match status" value="1"/>
</dbReference>
<evidence type="ECO:0000256" key="1">
    <source>
        <dbReference type="SAM" id="MobiDB-lite"/>
    </source>
</evidence>
<dbReference type="OrthoDB" id="283378at2"/>
<dbReference type="InterPro" id="IPR000253">
    <property type="entry name" value="FHA_dom"/>
</dbReference>
<dbReference type="Gene3D" id="2.60.200.20">
    <property type="match status" value="1"/>
</dbReference>
<feature type="domain" description="FHA" evidence="2">
    <location>
        <begin position="22"/>
        <end position="71"/>
    </location>
</feature>
<feature type="compositionally biased region" description="Basic and acidic residues" evidence="1">
    <location>
        <begin position="205"/>
        <end position="224"/>
    </location>
</feature>
<organism evidence="3 4">
    <name type="scientific">Botrimarina hoheduenensis</name>
    <dbReference type="NCBI Taxonomy" id="2528000"/>
    <lineage>
        <taxon>Bacteria</taxon>
        <taxon>Pseudomonadati</taxon>
        <taxon>Planctomycetota</taxon>
        <taxon>Planctomycetia</taxon>
        <taxon>Pirellulales</taxon>
        <taxon>Lacipirellulaceae</taxon>
        <taxon>Botrimarina</taxon>
    </lineage>
</organism>
<dbReference type="EMBL" id="SJPH01000007">
    <property type="protein sequence ID" value="TWT42480.1"/>
    <property type="molecule type" value="Genomic_DNA"/>
</dbReference>
<dbReference type="AlphaFoldDB" id="A0A5C5VVU2"/>
<accession>A0A5C5VVU2</accession>
<dbReference type="RefSeq" id="WP_146575003.1">
    <property type="nucleotide sequence ID" value="NZ_SJPH01000007.1"/>
</dbReference>
<dbReference type="SMART" id="SM00240">
    <property type="entry name" value="FHA"/>
    <property type="match status" value="1"/>
</dbReference>
<protein>
    <submittedName>
        <fullName evidence="3">Transcriptional regulatory protein EmbR</fullName>
    </submittedName>
</protein>
<name>A0A5C5VVU2_9BACT</name>
<reference evidence="3 4" key="1">
    <citation type="submission" date="2019-02" db="EMBL/GenBank/DDBJ databases">
        <title>Deep-cultivation of Planctomycetes and their phenomic and genomic characterization uncovers novel biology.</title>
        <authorList>
            <person name="Wiegand S."/>
            <person name="Jogler M."/>
            <person name="Boedeker C."/>
            <person name="Pinto D."/>
            <person name="Vollmers J."/>
            <person name="Rivas-Marin E."/>
            <person name="Kohn T."/>
            <person name="Peeters S.H."/>
            <person name="Heuer A."/>
            <person name="Rast P."/>
            <person name="Oberbeckmann S."/>
            <person name="Bunk B."/>
            <person name="Jeske O."/>
            <person name="Meyerdierks A."/>
            <person name="Storesund J.E."/>
            <person name="Kallscheuer N."/>
            <person name="Luecker S."/>
            <person name="Lage O.M."/>
            <person name="Pohl T."/>
            <person name="Merkel B.J."/>
            <person name="Hornburger P."/>
            <person name="Mueller R.-W."/>
            <person name="Bruemmer F."/>
            <person name="Labrenz M."/>
            <person name="Spormann A.M."/>
            <person name="Op Den Camp H."/>
            <person name="Overmann J."/>
            <person name="Amann R."/>
            <person name="Jetten M.S.M."/>
            <person name="Mascher T."/>
            <person name="Medema M.H."/>
            <person name="Devos D.P."/>
            <person name="Kaster A.-K."/>
            <person name="Ovreas L."/>
            <person name="Rohde M."/>
            <person name="Galperin M.Y."/>
            <person name="Jogler C."/>
        </authorList>
    </citation>
    <scope>NUCLEOTIDE SEQUENCE [LARGE SCALE GENOMIC DNA]</scope>
    <source>
        <strain evidence="3 4">Pla111</strain>
    </source>
</reference>
<comment type="caution">
    <text evidence="3">The sequence shown here is derived from an EMBL/GenBank/DDBJ whole genome shotgun (WGS) entry which is preliminary data.</text>
</comment>
<dbReference type="Proteomes" id="UP000318995">
    <property type="component" value="Unassembled WGS sequence"/>
</dbReference>
<dbReference type="InterPro" id="IPR050923">
    <property type="entry name" value="Cell_Proc_Reg/RNA_Proc"/>
</dbReference>
<dbReference type="SUPFAM" id="SSF49879">
    <property type="entry name" value="SMAD/FHA domain"/>
    <property type="match status" value="1"/>
</dbReference>
<proteinExistence type="predicted"/>
<gene>
    <name evidence="3" type="primary">embR_3</name>
    <name evidence="3" type="ORF">Pla111_27850</name>
</gene>
<evidence type="ECO:0000259" key="2">
    <source>
        <dbReference type="PROSITE" id="PS50006"/>
    </source>
</evidence>
<evidence type="ECO:0000313" key="4">
    <source>
        <dbReference type="Proteomes" id="UP000318995"/>
    </source>
</evidence>
<sequence length="224" mass="24166">MKLVVLAGSKKNSAVPLKKDRLTVGRSSECSLRVGSDAISRKHCEFVRTAEGVIVQDLGSRNGTIVNEVRIEQPTRLNHGDTIKIGPLEFRFELEAELSDLKLPKVDGVADAVARTADKGRKGAAIDDSISDWLLGPQETVGPGTSVNETLALSADETRAITEQFASADSDVPPEEAAAVEAEDPKDKKKKKEPGKLPANAFGPKAKDSREAAEKILRDMARRR</sequence>
<dbReference type="PROSITE" id="PS50006">
    <property type="entry name" value="FHA_DOMAIN"/>
    <property type="match status" value="1"/>
</dbReference>
<feature type="region of interest" description="Disordered" evidence="1">
    <location>
        <begin position="167"/>
        <end position="224"/>
    </location>
</feature>
<dbReference type="Pfam" id="PF00498">
    <property type="entry name" value="FHA"/>
    <property type="match status" value="1"/>
</dbReference>
<keyword evidence="4" id="KW-1185">Reference proteome</keyword>
<dbReference type="InterPro" id="IPR008984">
    <property type="entry name" value="SMAD_FHA_dom_sf"/>
</dbReference>
<dbReference type="PANTHER" id="PTHR23308">
    <property type="entry name" value="NUCLEAR INHIBITOR OF PROTEIN PHOSPHATASE-1"/>
    <property type="match status" value="1"/>
</dbReference>